<dbReference type="AlphaFoldDB" id="A0ABD1W0E9"/>
<keyword evidence="4" id="KW-0378">Hydrolase</keyword>
<keyword evidence="6" id="KW-0119">Carbohydrate metabolism</keyword>
<evidence type="ECO:0000256" key="3">
    <source>
        <dbReference type="ARBA" id="ARBA00012601"/>
    </source>
</evidence>
<evidence type="ECO:0000256" key="8">
    <source>
        <dbReference type="ARBA" id="ARBA00023326"/>
    </source>
</evidence>
<dbReference type="Proteomes" id="UP001604336">
    <property type="component" value="Unassembled WGS sequence"/>
</dbReference>
<comment type="catalytic activity">
    <reaction evidence="1">
        <text>Endohydrolysis of (1-&gt;4)-beta-D-glucosidic linkages in cellulose, lichenin and cereal beta-D-glucans.</text>
        <dbReference type="EC" id="3.2.1.4"/>
    </reaction>
</comment>
<evidence type="ECO:0000256" key="2">
    <source>
        <dbReference type="ARBA" id="ARBA00007072"/>
    </source>
</evidence>
<dbReference type="PANTHER" id="PTHR22298">
    <property type="entry name" value="ENDO-1,4-BETA-GLUCANASE"/>
    <property type="match status" value="1"/>
</dbReference>
<dbReference type="GO" id="GO:0030245">
    <property type="term" value="P:cellulose catabolic process"/>
    <property type="evidence" value="ECO:0007669"/>
    <property type="project" value="UniProtKB-KW"/>
</dbReference>
<dbReference type="GO" id="GO:0008810">
    <property type="term" value="F:cellulase activity"/>
    <property type="evidence" value="ECO:0007669"/>
    <property type="project" value="UniProtKB-EC"/>
</dbReference>
<keyword evidence="7" id="KW-0326">Glycosidase</keyword>
<dbReference type="InterPro" id="IPR008928">
    <property type="entry name" value="6-hairpin_glycosidase_sf"/>
</dbReference>
<keyword evidence="11" id="KW-1185">Reference proteome</keyword>
<comment type="similarity">
    <text evidence="2">Belongs to the glycosyl hydrolase 9 (cellulase E) family.</text>
</comment>
<dbReference type="InterPro" id="IPR012341">
    <property type="entry name" value="6hp_glycosidase-like_sf"/>
</dbReference>
<dbReference type="InterPro" id="IPR001701">
    <property type="entry name" value="Glyco_hydro_9"/>
</dbReference>
<evidence type="ECO:0000313" key="10">
    <source>
        <dbReference type="EMBL" id="KAL2541955.1"/>
    </source>
</evidence>
<organism evidence="10 11">
    <name type="scientific">Abeliophyllum distichum</name>
    <dbReference type="NCBI Taxonomy" id="126358"/>
    <lineage>
        <taxon>Eukaryota</taxon>
        <taxon>Viridiplantae</taxon>
        <taxon>Streptophyta</taxon>
        <taxon>Embryophyta</taxon>
        <taxon>Tracheophyta</taxon>
        <taxon>Spermatophyta</taxon>
        <taxon>Magnoliopsida</taxon>
        <taxon>eudicotyledons</taxon>
        <taxon>Gunneridae</taxon>
        <taxon>Pentapetalae</taxon>
        <taxon>asterids</taxon>
        <taxon>lamiids</taxon>
        <taxon>Lamiales</taxon>
        <taxon>Oleaceae</taxon>
        <taxon>Forsythieae</taxon>
        <taxon>Abeliophyllum</taxon>
    </lineage>
</organism>
<dbReference type="EC" id="3.2.1.4" evidence="3"/>
<feature type="domain" description="Glycoside hydrolase family 9" evidence="9">
    <location>
        <begin position="32"/>
        <end position="129"/>
    </location>
</feature>
<evidence type="ECO:0000256" key="5">
    <source>
        <dbReference type="ARBA" id="ARBA00023001"/>
    </source>
</evidence>
<comment type="caution">
    <text evidence="10">The sequence shown here is derived from an EMBL/GenBank/DDBJ whole genome shotgun (WGS) entry which is preliminary data.</text>
</comment>
<evidence type="ECO:0000256" key="1">
    <source>
        <dbReference type="ARBA" id="ARBA00000966"/>
    </source>
</evidence>
<evidence type="ECO:0000256" key="7">
    <source>
        <dbReference type="ARBA" id="ARBA00023295"/>
    </source>
</evidence>
<evidence type="ECO:0000259" key="9">
    <source>
        <dbReference type="Pfam" id="PF00759"/>
    </source>
</evidence>
<evidence type="ECO:0000313" key="11">
    <source>
        <dbReference type="Proteomes" id="UP001604336"/>
    </source>
</evidence>
<keyword evidence="8" id="KW-0624">Polysaccharide degradation</keyword>
<reference evidence="11" key="1">
    <citation type="submission" date="2024-07" db="EMBL/GenBank/DDBJ databases">
        <title>Two chromosome-level genome assemblies of Korean endemic species Abeliophyllum distichum and Forsythia ovata (Oleaceae).</title>
        <authorList>
            <person name="Jang H."/>
        </authorList>
    </citation>
    <scope>NUCLEOTIDE SEQUENCE [LARGE SCALE GENOMIC DNA]</scope>
</reference>
<dbReference type="EMBL" id="JBFOLK010000001">
    <property type="protein sequence ID" value="KAL2541955.1"/>
    <property type="molecule type" value="Genomic_DNA"/>
</dbReference>
<sequence length="187" mass="21242">MGPELPHALEAIRSSTDYFLKATAIPGVRFCSVSEKAPGSEVSAEIGGGFHGVQSFWDRGYAKFLYQRASKVFEFADKYRGSNNDSIGHWACPFYCDYSGYWDELLWAAAWLHKATKSPVYWNYVLHNIKNFKPYIEFVMSELLVSMCLFPSLEASTPFLSYANNFVCNVMPESPTNNVRFSPIHMD</sequence>
<evidence type="ECO:0000256" key="6">
    <source>
        <dbReference type="ARBA" id="ARBA00023277"/>
    </source>
</evidence>
<dbReference type="Pfam" id="PF00759">
    <property type="entry name" value="Glyco_hydro_9"/>
    <property type="match status" value="1"/>
</dbReference>
<dbReference type="Gene3D" id="1.50.10.10">
    <property type="match status" value="1"/>
</dbReference>
<accession>A0ABD1W0E9</accession>
<protein>
    <recommendedName>
        <fullName evidence="3">cellulase</fullName>
        <ecNumber evidence="3">3.2.1.4</ecNumber>
    </recommendedName>
</protein>
<evidence type="ECO:0000256" key="4">
    <source>
        <dbReference type="ARBA" id="ARBA00022801"/>
    </source>
</evidence>
<dbReference type="SUPFAM" id="SSF48208">
    <property type="entry name" value="Six-hairpin glycosidases"/>
    <property type="match status" value="1"/>
</dbReference>
<name>A0ABD1W0E9_9LAMI</name>
<keyword evidence="5" id="KW-0136">Cellulose degradation</keyword>
<gene>
    <name evidence="10" type="ORF">Adt_02933</name>
</gene>
<proteinExistence type="inferred from homology"/>